<proteinExistence type="inferred from homology"/>
<name>A0AAV7QR01_PLEWA</name>
<evidence type="ECO:0008006" key="10">
    <source>
        <dbReference type="Google" id="ProtNLM"/>
    </source>
</evidence>
<dbReference type="GO" id="GO:0005829">
    <property type="term" value="C:cytosol"/>
    <property type="evidence" value="ECO:0007669"/>
    <property type="project" value="TreeGrafter"/>
</dbReference>
<evidence type="ECO:0000256" key="5">
    <source>
        <dbReference type="ARBA" id="ARBA00038336"/>
    </source>
</evidence>
<feature type="region of interest" description="Disordered" evidence="7">
    <location>
        <begin position="1"/>
        <end position="28"/>
    </location>
</feature>
<dbReference type="PROSITE" id="PS50005">
    <property type="entry name" value="TPR"/>
    <property type="match status" value="1"/>
</dbReference>
<evidence type="ECO:0000256" key="6">
    <source>
        <dbReference type="PROSITE-ProRule" id="PRU00339"/>
    </source>
</evidence>
<reference evidence="8" key="1">
    <citation type="journal article" date="2022" name="bioRxiv">
        <title>Sequencing and chromosome-scale assembly of the giantPleurodeles waltlgenome.</title>
        <authorList>
            <person name="Brown T."/>
            <person name="Elewa A."/>
            <person name="Iarovenko S."/>
            <person name="Subramanian E."/>
            <person name="Araus A.J."/>
            <person name="Petzold A."/>
            <person name="Susuki M."/>
            <person name="Suzuki K.-i.T."/>
            <person name="Hayashi T."/>
            <person name="Toyoda A."/>
            <person name="Oliveira C."/>
            <person name="Osipova E."/>
            <person name="Leigh N.D."/>
            <person name="Simon A."/>
            <person name="Yun M.H."/>
        </authorList>
    </citation>
    <scope>NUCLEOTIDE SEQUENCE</scope>
    <source>
        <strain evidence="8">20211129_DDA</strain>
        <tissue evidence="8">Liver</tissue>
    </source>
</reference>
<dbReference type="Pfam" id="PF00515">
    <property type="entry name" value="TPR_1"/>
    <property type="match status" value="1"/>
</dbReference>
<evidence type="ECO:0000256" key="2">
    <source>
        <dbReference type="ARBA" id="ARBA00022737"/>
    </source>
</evidence>
<dbReference type="GO" id="GO:0051607">
    <property type="term" value="P:defense response to virus"/>
    <property type="evidence" value="ECO:0007669"/>
    <property type="project" value="TreeGrafter"/>
</dbReference>
<feature type="repeat" description="TPR" evidence="6">
    <location>
        <begin position="478"/>
        <end position="511"/>
    </location>
</feature>
<dbReference type="GO" id="GO:0045087">
    <property type="term" value="P:innate immune response"/>
    <property type="evidence" value="ECO:0007669"/>
    <property type="project" value="UniProtKB-KW"/>
</dbReference>
<dbReference type="EMBL" id="JANPWB010000010">
    <property type="protein sequence ID" value="KAJ1141821.1"/>
    <property type="molecule type" value="Genomic_DNA"/>
</dbReference>
<feature type="compositionally biased region" description="Polar residues" evidence="7">
    <location>
        <begin position="9"/>
        <end position="28"/>
    </location>
</feature>
<dbReference type="Proteomes" id="UP001066276">
    <property type="component" value="Chromosome 6"/>
</dbReference>
<dbReference type="PANTHER" id="PTHR10271">
    <property type="entry name" value="INTERFERON-INDUCED PROTEIN WITH TETRATRICOPEPTIDE REPEATS"/>
    <property type="match status" value="1"/>
</dbReference>
<keyword evidence="2" id="KW-0677">Repeat</keyword>
<keyword evidence="4" id="KW-0391">Immunity</keyword>
<evidence type="ECO:0000256" key="1">
    <source>
        <dbReference type="ARBA" id="ARBA00022588"/>
    </source>
</evidence>
<dbReference type="AlphaFoldDB" id="A0AAV7QR01"/>
<evidence type="ECO:0000256" key="3">
    <source>
        <dbReference type="ARBA" id="ARBA00022803"/>
    </source>
</evidence>
<accession>A0AAV7QR01</accession>
<evidence type="ECO:0000256" key="7">
    <source>
        <dbReference type="SAM" id="MobiDB-lite"/>
    </source>
</evidence>
<dbReference type="InterPro" id="IPR019734">
    <property type="entry name" value="TPR_rpt"/>
</dbReference>
<sequence>MESRMLPLTQPQTTGSPRGTNQSDARATNKTDIMSEITKSNLKRSLFLMNCHFTWGLMKNDTDLDDLEDRLYDQIEFVVTKHKSMIYNLLAFVKHLRGKNEEAIENLEKAVDCIQKNHSEDFARKSIVTFGNFSWVYYHMNQVEDSQLYANKVEDACRQLSSPFRFKVQLSEMYGEQGWSCLKFAGKYYHNAKECFEKALELEPEEPEWNSGYATAVYRLQGFVMKHDVTEDTKCLELLRHAVKLNPKDTVVMALLSLKLQDMKQEEEADKYMRDALEKTPDLPYLLRYAAKFYRRKGLPDESLKLLKQAIKLTPTSGFLHHQIGLCYRQKLFDVKKNAKFAKSRYPSASPMGEKEGERKDLVQKAIYHFELVIEQKPKFIYAYTDLANMYAEANQDDKAEETFKKVFCMENLTLQEKQQVNLNYGRFQEYKKKSETEALKYYREGLMIKYESYERDSCKKSLKRLAEKMLKINSRDAKAFGILAYLHQLDGEKMQAIECYEKALQLDPGNEEYLSALCDMRLSMS</sequence>
<keyword evidence="3 6" id="KW-0802">TPR repeat</keyword>
<keyword evidence="1" id="KW-0399">Innate immunity</keyword>
<comment type="similarity">
    <text evidence="5">Belongs to the IFIT family.</text>
</comment>
<dbReference type="SUPFAM" id="SSF48452">
    <property type="entry name" value="TPR-like"/>
    <property type="match status" value="3"/>
</dbReference>
<keyword evidence="9" id="KW-1185">Reference proteome</keyword>
<evidence type="ECO:0000313" key="9">
    <source>
        <dbReference type="Proteomes" id="UP001066276"/>
    </source>
</evidence>
<gene>
    <name evidence="8" type="ORF">NDU88_008149</name>
</gene>
<dbReference type="PANTHER" id="PTHR10271:SF0">
    <property type="entry name" value="INTERFERON-INDUCED PROTEIN WITH TETRATRICOPEPTIDE REPEATS 5"/>
    <property type="match status" value="1"/>
</dbReference>
<dbReference type="Gene3D" id="1.25.40.10">
    <property type="entry name" value="Tetratricopeptide repeat domain"/>
    <property type="match status" value="4"/>
</dbReference>
<evidence type="ECO:0000256" key="4">
    <source>
        <dbReference type="ARBA" id="ARBA00022859"/>
    </source>
</evidence>
<dbReference type="Pfam" id="PF13181">
    <property type="entry name" value="TPR_8"/>
    <property type="match status" value="1"/>
</dbReference>
<comment type="caution">
    <text evidence="8">The sequence shown here is derived from an EMBL/GenBank/DDBJ whole genome shotgun (WGS) entry which is preliminary data.</text>
</comment>
<dbReference type="InterPro" id="IPR011990">
    <property type="entry name" value="TPR-like_helical_dom_sf"/>
</dbReference>
<dbReference type="FunFam" id="1.25.40.10:FF:000036">
    <property type="entry name" value="interferon-induced protein with tetratricopeptide repeats 5"/>
    <property type="match status" value="1"/>
</dbReference>
<protein>
    <recommendedName>
        <fullName evidence="10">Interferon-induced protein with tetratricopeptide repeats 5</fullName>
    </recommendedName>
</protein>
<evidence type="ECO:0000313" key="8">
    <source>
        <dbReference type="EMBL" id="KAJ1141821.1"/>
    </source>
</evidence>
<dbReference type="SMART" id="SM00028">
    <property type="entry name" value="TPR"/>
    <property type="match status" value="5"/>
</dbReference>
<organism evidence="8 9">
    <name type="scientific">Pleurodeles waltl</name>
    <name type="common">Iberian ribbed newt</name>
    <dbReference type="NCBI Taxonomy" id="8319"/>
    <lineage>
        <taxon>Eukaryota</taxon>
        <taxon>Metazoa</taxon>
        <taxon>Chordata</taxon>
        <taxon>Craniata</taxon>
        <taxon>Vertebrata</taxon>
        <taxon>Euteleostomi</taxon>
        <taxon>Amphibia</taxon>
        <taxon>Batrachia</taxon>
        <taxon>Caudata</taxon>
        <taxon>Salamandroidea</taxon>
        <taxon>Salamandridae</taxon>
        <taxon>Pleurodelinae</taxon>
        <taxon>Pleurodeles</taxon>
    </lineage>
</organism>